<dbReference type="EMBL" id="JBHUCM010000038">
    <property type="protein sequence ID" value="MFD1543221.1"/>
    <property type="molecule type" value="Genomic_DNA"/>
</dbReference>
<dbReference type="InterPro" id="IPR051546">
    <property type="entry name" value="Aspartate_Ammonia-Lyase"/>
</dbReference>
<protein>
    <submittedName>
        <fullName evidence="2">Lyase family protein</fullName>
    </submittedName>
</protein>
<feature type="domain" description="Fumarate lyase N-terminal" evidence="1">
    <location>
        <begin position="12"/>
        <end position="338"/>
    </location>
</feature>
<dbReference type="Pfam" id="PF00206">
    <property type="entry name" value="Lyase_1"/>
    <property type="match status" value="1"/>
</dbReference>
<accession>A0ABW4GLR8</accession>
<name>A0ABW4GLR8_9ACTN</name>
<reference evidence="3" key="1">
    <citation type="journal article" date="2019" name="Int. J. Syst. Evol. Microbiol.">
        <title>The Global Catalogue of Microorganisms (GCM) 10K type strain sequencing project: providing services to taxonomists for standard genome sequencing and annotation.</title>
        <authorList>
            <consortium name="The Broad Institute Genomics Platform"/>
            <consortium name="The Broad Institute Genome Sequencing Center for Infectious Disease"/>
            <person name="Wu L."/>
            <person name="Ma J."/>
        </authorList>
    </citation>
    <scope>NUCLEOTIDE SEQUENCE [LARGE SCALE GENOMIC DNA]</scope>
    <source>
        <strain evidence="3">CGMCC 1.15399</strain>
    </source>
</reference>
<dbReference type="InterPro" id="IPR022761">
    <property type="entry name" value="Fumarate_lyase_N"/>
</dbReference>
<proteinExistence type="predicted"/>
<dbReference type="PANTHER" id="PTHR42696:SF2">
    <property type="entry name" value="ASPARTATE AMMONIA-LYASE"/>
    <property type="match status" value="1"/>
</dbReference>
<keyword evidence="3" id="KW-1185">Reference proteome</keyword>
<evidence type="ECO:0000313" key="2">
    <source>
        <dbReference type="EMBL" id="MFD1543221.1"/>
    </source>
</evidence>
<sequence length="430" mass="44371">MTAAIPMRDSLGEVLVPADALYGAHTARAAENFAIPGPRLCDHPELVHAVVHVKIAAARANAELGVVDQAVADAIVAAGVEVLAGRHDRHFILPVLQGGGGTSTHMNVNEVLARRASQILQNAEIHPNDHVNRGQSTNDVMPTAIGIAVHPAAMDAVDALNRLREALLAKAHEYDTLQHLGRTCLQDAVPLPVSAVHRSQAYGIGQAVENLALTAERLLAVPLGGTAVGTGLGAEDGFADLAVRNLAAALGKPVRRAEDPYYGLASLESLAAVTEAMSRAGRVVARVATDLRLLASGPDGGIGEVILPSMQAGSSIMPGKINPVIPELAMQTAFQLAGAATTAHLAVSAGELEVSAMAPVVTLNLLTGLPALSAATRIFADRCVAGLSWNETAVARNLHGSLAPAVTSATTNGYEAAARDAYAHREATDQ</sequence>
<organism evidence="2 3">
    <name type="scientific">Nonomuraea guangzhouensis</name>
    <dbReference type="NCBI Taxonomy" id="1291555"/>
    <lineage>
        <taxon>Bacteria</taxon>
        <taxon>Bacillati</taxon>
        <taxon>Actinomycetota</taxon>
        <taxon>Actinomycetes</taxon>
        <taxon>Streptosporangiales</taxon>
        <taxon>Streptosporangiaceae</taxon>
        <taxon>Nonomuraea</taxon>
    </lineage>
</organism>
<dbReference type="RefSeq" id="WP_219536100.1">
    <property type="nucleotide sequence ID" value="NZ_JAHKRM010000028.1"/>
</dbReference>
<gene>
    <name evidence="2" type="ORF">ACFSJ0_39665</name>
</gene>
<dbReference type="GO" id="GO:0016829">
    <property type="term" value="F:lyase activity"/>
    <property type="evidence" value="ECO:0007669"/>
    <property type="project" value="UniProtKB-KW"/>
</dbReference>
<evidence type="ECO:0000313" key="3">
    <source>
        <dbReference type="Proteomes" id="UP001597097"/>
    </source>
</evidence>
<dbReference type="PROSITE" id="PS00163">
    <property type="entry name" value="FUMARATE_LYASES"/>
    <property type="match status" value="1"/>
</dbReference>
<evidence type="ECO:0000259" key="1">
    <source>
        <dbReference type="Pfam" id="PF00206"/>
    </source>
</evidence>
<keyword evidence="2" id="KW-0456">Lyase</keyword>
<comment type="caution">
    <text evidence="2">The sequence shown here is derived from an EMBL/GenBank/DDBJ whole genome shotgun (WGS) entry which is preliminary data.</text>
</comment>
<dbReference type="PANTHER" id="PTHR42696">
    <property type="entry name" value="ASPARTATE AMMONIA-LYASE"/>
    <property type="match status" value="1"/>
</dbReference>
<dbReference type="InterPro" id="IPR020557">
    <property type="entry name" value="Fumarate_lyase_CS"/>
</dbReference>
<dbReference type="Proteomes" id="UP001597097">
    <property type="component" value="Unassembled WGS sequence"/>
</dbReference>